<feature type="non-terminal residue" evidence="2">
    <location>
        <position position="1"/>
    </location>
</feature>
<gene>
    <name evidence="2" type="ORF">OSB1V03_LOCUS3771</name>
</gene>
<keyword evidence="3" id="KW-1185">Reference proteome</keyword>
<accession>A0A7R9KHL4</accession>
<evidence type="ECO:0000313" key="3">
    <source>
        <dbReference type="Proteomes" id="UP000759131"/>
    </source>
</evidence>
<dbReference type="OrthoDB" id="10369605at2759"/>
<dbReference type="Proteomes" id="UP000759131">
    <property type="component" value="Unassembled WGS sequence"/>
</dbReference>
<feature type="chain" id="PRO_5036210952" evidence="1">
    <location>
        <begin position="19"/>
        <end position="108"/>
    </location>
</feature>
<protein>
    <submittedName>
        <fullName evidence="2">Uncharacterized protein</fullName>
    </submittedName>
</protein>
<evidence type="ECO:0000256" key="1">
    <source>
        <dbReference type="SAM" id="SignalP"/>
    </source>
</evidence>
<evidence type="ECO:0000313" key="2">
    <source>
        <dbReference type="EMBL" id="CAD7623315.1"/>
    </source>
</evidence>
<organism evidence="2">
    <name type="scientific">Medioppia subpectinata</name>
    <dbReference type="NCBI Taxonomy" id="1979941"/>
    <lineage>
        <taxon>Eukaryota</taxon>
        <taxon>Metazoa</taxon>
        <taxon>Ecdysozoa</taxon>
        <taxon>Arthropoda</taxon>
        <taxon>Chelicerata</taxon>
        <taxon>Arachnida</taxon>
        <taxon>Acari</taxon>
        <taxon>Acariformes</taxon>
        <taxon>Sarcoptiformes</taxon>
        <taxon>Oribatida</taxon>
        <taxon>Brachypylina</taxon>
        <taxon>Oppioidea</taxon>
        <taxon>Oppiidae</taxon>
        <taxon>Medioppia</taxon>
    </lineage>
</organism>
<sequence length="108" mass="12583">MQILSLIIVFNVFDDVCGQELISDEIKNTLMEIMATICDTSVQLPADKAKVVTDCEDDIPRVVLFTFIYHRCIRQSMDIDEFTQPFPCYRLMPGNDKLQQCMDKWARR</sequence>
<dbReference type="AlphaFoldDB" id="A0A7R9KHL4"/>
<proteinExistence type="predicted"/>
<keyword evidence="1" id="KW-0732">Signal</keyword>
<feature type="signal peptide" evidence="1">
    <location>
        <begin position="1"/>
        <end position="18"/>
    </location>
</feature>
<reference evidence="2" key="1">
    <citation type="submission" date="2020-11" db="EMBL/GenBank/DDBJ databases">
        <authorList>
            <person name="Tran Van P."/>
        </authorList>
    </citation>
    <scope>NUCLEOTIDE SEQUENCE</scope>
</reference>
<dbReference type="EMBL" id="CAJPIZ010001592">
    <property type="protein sequence ID" value="CAG2103745.1"/>
    <property type="molecule type" value="Genomic_DNA"/>
</dbReference>
<dbReference type="EMBL" id="OC856167">
    <property type="protein sequence ID" value="CAD7623315.1"/>
    <property type="molecule type" value="Genomic_DNA"/>
</dbReference>
<name>A0A7R9KHL4_9ACAR</name>